<sequence>MQISSMSVAPIKLPKNLVLVAIAIHLVFIVIPLRSSTIFLKTNPFPGVHVTGFQSNHRSCSFTRRTRVGEGTRISASGAIRIGQNTNTNTNTNAKTTGIVRNGGSSSRDREREQHRCLSMVLGGPPMEDYYDRDDDLEETNNSRVSRKTSDFQTALAIVPPVEDWDRLQRARHYARDPVFREWPPAIRLFHPFDKSPDIAFDIAQLIEDLEIEAFDVTLDSWVIVPNVEATKKEWEDHKFLPDVVDGGTLDSYYGRLSQESEKQVQDLINSEERKGKIKAVKKNANAMIARQKNQEENDDESSSAFPSSSNSSTTRRRKSPAQLRDEQRKSIEEDFGGPCVLCLEPDEESKEKLMELREMLLEGLGIESYSSPSSLYAWEFVEDMDMGYRPLIPISKFDTFHSGVEKARRLKGLWGAPLTINVKCLDVLSCKTPEDLDMDDNDREEWDMPINNRFAQQASQVEIKKEAWACNAKIMLAGEEIQQDDTANEKMITDLLELGEIGGGDISMDFTILEDEDESTTNLEKWLDEDDEFDEGTQVVIGRTHFFTGDQRNYKGMPATSVVDAKDRSLGEAGAVSGLARRRGSTSRKQNVWEDGEYGRRSKDFLPWSLRERKEKEKHRWNNEDDNM</sequence>
<name>A0A7S4AG73_9STRA</name>
<accession>A0A7S4AG73</accession>
<dbReference type="PANTHER" id="PTHR37474">
    <property type="entry name" value="RNA LIGASE/CYCLIC NUCLEOTIDE PHOSPHODIESTERASE"/>
    <property type="match status" value="1"/>
</dbReference>
<feature type="transmembrane region" description="Helical" evidence="2">
    <location>
        <begin position="16"/>
        <end position="33"/>
    </location>
</feature>
<keyword evidence="2" id="KW-1133">Transmembrane helix</keyword>
<protein>
    <submittedName>
        <fullName evidence="3">Uncharacterized protein</fullName>
    </submittedName>
</protein>
<evidence type="ECO:0000313" key="3">
    <source>
        <dbReference type="EMBL" id="CAE0714372.1"/>
    </source>
</evidence>
<feature type="compositionally biased region" description="Low complexity" evidence="1">
    <location>
        <begin position="303"/>
        <end position="313"/>
    </location>
</feature>
<dbReference type="AlphaFoldDB" id="A0A7S4AG73"/>
<evidence type="ECO:0000256" key="1">
    <source>
        <dbReference type="SAM" id="MobiDB-lite"/>
    </source>
</evidence>
<dbReference type="EMBL" id="HBIX01009318">
    <property type="protein sequence ID" value="CAE0714372.1"/>
    <property type="molecule type" value="Transcribed_RNA"/>
</dbReference>
<gene>
    <name evidence="3" type="ORF">PAUS00366_LOCUS7124</name>
</gene>
<reference evidence="3" key="1">
    <citation type="submission" date="2021-01" db="EMBL/GenBank/DDBJ databases">
        <authorList>
            <person name="Corre E."/>
            <person name="Pelletier E."/>
            <person name="Niang G."/>
            <person name="Scheremetjew M."/>
            <person name="Finn R."/>
            <person name="Kale V."/>
            <person name="Holt S."/>
            <person name="Cochrane G."/>
            <person name="Meng A."/>
            <person name="Brown T."/>
            <person name="Cohen L."/>
        </authorList>
    </citation>
    <scope>NUCLEOTIDE SEQUENCE</scope>
    <source>
        <strain evidence="3">10249 10 AB</strain>
    </source>
</reference>
<feature type="compositionally biased region" description="Low complexity" evidence="1">
    <location>
        <begin position="85"/>
        <end position="97"/>
    </location>
</feature>
<feature type="region of interest" description="Disordered" evidence="1">
    <location>
        <begin position="83"/>
        <end position="113"/>
    </location>
</feature>
<organism evidence="3">
    <name type="scientific">Pseudo-nitzschia australis</name>
    <dbReference type="NCBI Taxonomy" id="44445"/>
    <lineage>
        <taxon>Eukaryota</taxon>
        <taxon>Sar</taxon>
        <taxon>Stramenopiles</taxon>
        <taxon>Ochrophyta</taxon>
        <taxon>Bacillariophyta</taxon>
        <taxon>Bacillariophyceae</taxon>
        <taxon>Bacillariophycidae</taxon>
        <taxon>Bacillariales</taxon>
        <taxon>Bacillariaceae</taxon>
        <taxon>Pseudo-nitzschia</taxon>
    </lineage>
</organism>
<keyword evidence="2" id="KW-0812">Transmembrane</keyword>
<evidence type="ECO:0000256" key="2">
    <source>
        <dbReference type="SAM" id="Phobius"/>
    </source>
</evidence>
<dbReference type="PANTHER" id="PTHR37474:SF1">
    <property type="entry name" value="2'-5' RNA LIGASE FAMILY PROTEIN"/>
    <property type="match status" value="1"/>
</dbReference>
<feature type="region of interest" description="Disordered" evidence="1">
    <location>
        <begin position="292"/>
        <end position="330"/>
    </location>
</feature>
<proteinExistence type="predicted"/>
<keyword evidence="2" id="KW-0472">Membrane</keyword>